<reference evidence="1 2" key="1">
    <citation type="journal article" date="2017" name="Nat. Commun.">
        <title>Genome assembly with in vitro proximity ligation data and whole-genome triplication in lettuce.</title>
        <authorList>
            <person name="Reyes-Chin-Wo S."/>
            <person name="Wang Z."/>
            <person name="Yang X."/>
            <person name="Kozik A."/>
            <person name="Arikit S."/>
            <person name="Song C."/>
            <person name="Xia L."/>
            <person name="Froenicke L."/>
            <person name="Lavelle D.O."/>
            <person name="Truco M.J."/>
            <person name="Xia R."/>
            <person name="Zhu S."/>
            <person name="Xu C."/>
            <person name="Xu H."/>
            <person name="Xu X."/>
            <person name="Cox K."/>
            <person name="Korf I."/>
            <person name="Meyers B.C."/>
            <person name="Michelmore R.W."/>
        </authorList>
    </citation>
    <scope>NUCLEOTIDE SEQUENCE [LARGE SCALE GENOMIC DNA]</scope>
    <source>
        <strain evidence="2">cv. Salinas</strain>
        <tissue evidence="1">Seedlings</tissue>
    </source>
</reference>
<sequence length="176" mass="20883">MNGKKVRCFSKHPSTCLKGWVQKILRTIYLFTNVQHIKILMICIAKEWYVKFESFYECFYMDNFDLGMSLLRDVGDTYHLEEIDLLGMIRVSRWPPGCDERKQLLDEHIGWCGPYIGEYTVYAYGALEFLWNVDVVHKLTTYIITFQSEDECNPIEESFLNGKYEDEDPHRYCKSN</sequence>
<protein>
    <submittedName>
        <fullName evidence="1">Uncharacterized protein</fullName>
    </submittedName>
</protein>
<dbReference type="Proteomes" id="UP000235145">
    <property type="component" value="Unassembled WGS sequence"/>
</dbReference>
<evidence type="ECO:0000313" key="2">
    <source>
        <dbReference type="Proteomes" id="UP000235145"/>
    </source>
</evidence>
<dbReference type="AlphaFoldDB" id="A0A9R1VZ70"/>
<comment type="caution">
    <text evidence="1">The sequence shown here is derived from an EMBL/GenBank/DDBJ whole genome shotgun (WGS) entry which is preliminary data.</text>
</comment>
<dbReference type="EMBL" id="NBSK02000004">
    <property type="protein sequence ID" value="KAJ0213390.1"/>
    <property type="molecule type" value="Genomic_DNA"/>
</dbReference>
<gene>
    <name evidence="1" type="ORF">LSAT_V11C400181490</name>
</gene>
<name>A0A9R1VZ70_LACSA</name>
<evidence type="ECO:0000313" key="1">
    <source>
        <dbReference type="EMBL" id="KAJ0213390.1"/>
    </source>
</evidence>
<proteinExistence type="predicted"/>
<keyword evidence="2" id="KW-1185">Reference proteome</keyword>
<organism evidence="1 2">
    <name type="scientific">Lactuca sativa</name>
    <name type="common">Garden lettuce</name>
    <dbReference type="NCBI Taxonomy" id="4236"/>
    <lineage>
        <taxon>Eukaryota</taxon>
        <taxon>Viridiplantae</taxon>
        <taxon>Streptophyta</taxon>
        <taxon>Embryophyta</taxon>
        <taxon>Tracheophyta</taxon>
        <taxon>Spermatophyta</taxon>
        <taxon>Magnoliopsida</taxon>
        <taxon>eudicotyledons</taxon>
        <taxon>Gunneridae</taxon>
        <taxon>Pentapetalae</taxon>
        <taxon>asterids</taxon>
        <taxon>campanulids</taxon>
        <taxon>Asterales</taxon>
        <taxon>Asteraceae</taxon>
        <taxon>Cichorioideae</taxon>
        <taxon>Cichorieae</taxon>
        <taxon>Lactucinae</taxon>
        <taxon>Lactuca</taxon>
    </lineage>
</organism>
<accession>A0A9R1VZ70</accession>